<feature type="transmembrane region" description="Helical" evidence="10">
    <location>
        <begin position="12"/>
        <end position="33"/>
    </location>
</feature>
<comment type="pathway">
    <text evidence="10">Lipid metabolism; phospholipid metabolism.</text>
</comment>
<accession>A0A5A9VYF2</accession>
<protein>
    <recommendedName>
        <fullName evidence="10">Glycerol-3-phosphate acyltransferase</fullName>
    </recommendedName>
    <alternativeName>
        <fullName evidence="10">Acyl-PO4 G3P acyltransferase</fullName>
    </alternativeName>
    <alternativeName>
        <fullName evidence="10">Acyl-phosphate--glycerol-3-phosphate acyltransferase</fullName>
    </alternativeName>
    <alternativeName>
        <fullName evidence="10">G3P acyltransferase</fullName>
        <shortName evidence="10">GPAT</shortName>
        <ecNumber evidence="10">2.3.1.275</ecNumber>
    </alternativeName>
    <alternativeName>
        <fullName evidence="10">Lysophosphatidic acid synthase</fullName>
        <shortName evidence="10">LPA synthase</shortName>
    </alternativeName>
</protein>
<dbReference type="Pfam" id="PF02660">
    <property type="entry name" value="G3P_acyltransf"/>
    <property type="match status" value="1"/>
</dbReference>
<evidence type="ECO:0000256" key="10">
    <source>
        <dbReference type="HAMAP-Rule" id="MF_01043"/>
    </source>
</evidence>
<evidence type="ECO:0000256" key="1">
    <source>
        <dbReference type="ARBA" id="ARBA00022475"/>
    </source>
</evidence>
<keyword evidence="12" id="KW-1185">Reference proteome</keyword>
<evidence type="ECO:0000256" key="6">
    <source>
        <dbReference type="ARBA" id="ARBA00023098"/>
    </source>
</evidence>
<evidence type="ECO:0000313" key="11">
    <source>
        <dbReference type="EMBL" id="KAA0873560.1"/>
    </source>
</evidence>
<dbReference type="AlphaFoldDB" id="A0A5A9VYF2"/>
<keyword evidence="8 10" id="KW-0594">Phospholipid biosynthesis</keyword>
<dbReference type="Proteomes" id="UP000325302">
    <property type="component" value="Unassembled WGS sequence"/>
</dbReference>
<keyword evidence="9 10" id="KW-1208">Phospholipid metabolism</keyword>
<keyword evidence="2 10" id="KW-0444">Lipid biosynthesis</keyword>
<comment type="caution">
    <text evidence="11">The sequence shown here is derived from an EMBL/GenBank/DDBJ whole genome shotgun (WGS) entry which is preliminary data.</text>
</comment>
<dbReference type="EC" id="2.3.1.275" evidence="10"/>
<keyword evidence="5 10" id="KW-1133">Transmembrane helix</keyword>
<comment type="catalytic activity">
    <reaction evidence="10">
        <text>an acyl phosphate + sn-glycerol 3-phosphate = a 1-acyl-sn-glycero-3-phosphate + phosphate</text>
        <dbReference type="Rhea" id="RHEA:34075"/>
        <dbReference type="ChEBI" id="CHEBI:43474"/>
        <dbReference type="ChEBI" id="CHEBI:57597"/>
        <dbReference type="ChEBI" id="CHEBI:57970"/>
        <dbReference type="ChEBI" id="CHEBI:59918"/>
        <dbReference type="EC" id="2.3.1.275"/>
    </reaction>
</comment>
<feature type="transmembrane region" description="Helical" evidence="10">
    <location>
        <begin position="84"/>
        <end position="105"/>
    </location>
</feature>
<feature type="transmembrane region" description="Helical" evidence="10">
    <location>
        <begin position="112"/>
        <end position="137"/>
    </location>
</feature>
<comment type="subunit">
    <text evidence="10">Probably interacts with PlsX.</text>
</comment>
<dbReference type="HAMAP" id="MF_01043">
    <property type="entry name" value="PlsY"/>
    <property type="match status" value="1"/>
</dbReference>
<name>A0A5A9VYF2_9GAMM</name>
<keyword evidence="3 10" id="KW-0808">Transferase</keyword>
<evidence type="ECO:0000256" key="8">
    <source>
        <dbReference type="ARBA" id="ARBA00023209"/>
    </source>
</evidence>
<dbReference type="OrthoDB" id="9777124at2"/>
<feature type="transmembrane region" description="Helical" evidence="10">
    <location>
        <begin position="157"/>
        <end position="178"/>
    </location>
</feature>
<comment type="function">
    <text evidence="10">Catalyzes the transfer of an acyl group from acyl-phosphate (acyl-PO(4)) to glycerol-3-phosphate (G3P) to form lysophosphatidic acid (LPA). This enzyme utilizes acyl-phosphate as fatty acyl donor, but not acyl-CoA or acyl-ACP.</text>
</comment>
<keyword evidence="4 10" id="KW-0812">Transmembrane</keyword>
<feature type="transmembrane region" description="Helical" evidence="10">
    <location>
        <begin position="57"/>
        <end position="78"/>
    </location>
</feature>
<evidence type="ECO:0000256" key="2">
    <source>
        <dbReference type="ARBA" id="ARBA00022516"/>
    </source>
</evidence>
<evidence type="ECO:0000256" key="3">
    <source>
        <dbReference type="ARBA" id="ARBA00022679"/>
    </source>
</evidence>
<keyword evidence="7 10" id="KW-0472">Membrane</keyword>
<dbReference type="PANTHER" id="PTHR30309">
    <property type="entry name" value="INNER MEMBRANE PROTEIN YGIH"/>
    <property type="match status" value="1"/>
</dbReference>
<comment type="subcellular location">
    <subcellularLocation>
        <location evidence="10">Cell membrane</location>
        <topology evidence="10">Multi-pass membrane protein</topology>
    </subcellularLocation>
</comment>
<dbReference type="GO" id="GO:0008654">
    <property type="term" value="P:phospholipid biosynthetic process"/>
    <property type="evidence" value="ECO:0007669"/>
    <property type="project" value="UniProtKB-UniRule"/>
</dbReference>
<keyword evidence="11" id="KW-0012">Acyltransferase</keyword>
<gene>
    <name evidence="10 11" type="primary">plsY</name>
    <name evidence="11" type="ORF">E1H14_12840</name>
</gene>
<evidence type="ECO:0000313" key="12">
    <source>
        <dbReference type="Proteomes" id="UP000325302"/>
    </source>
</evidence>
<dbReference type="GO" id="GO:0005886">
    <property type="term" value="C:plasma membrane"/>
    <property type="evidence" value="ECO:0007669"/>
    <property type="project" value="UniProtKB-SubCell"/>
</dbReference>
<dbReference type="InterPro" id="IPR003811">
    <property type="entry name" value="G3P_acylTferase_PlsY"/>
</dbReference>
<keyword evidence="6 10" id="KW-0443">Lipid metabolism</keyword>
<dbReference type="NCBIfam" id="TIGR00023">
    <property type="entry name" value="glycerol-3-phosphate 1-O-acyltransferase PlsY"/>
    <property type="match status" value="1"/>
</dbReference>
<dbReference type="RefSeq" id="WP_149391887.1">
    <property type="nucleotide sequence ID" value="NZ_SMRS01000013.1"/>
</dbReference>
<organism evidence="11 12">
    <name type="scientific">Nitrincola tapanii</name>
    <dbReference type="NCBI Taxonomy" id="1708751"/>
    <lineage>
        <taxon>Bacteria</taxon>
        <taxon>Pseudomonadati</taxon>
        <taxon>Pseudomonadota</taxon>
        <taxon>Gammaproteobacteria</taxon>
        <taxon>Oceanospirillales</taxon>
        <taxon>Oceanospirillaceae</taxon>
        <taxon>Nitrincola</taxon>
    </lineage>
</organism>
<evidence type="ECO:0000256" key="5">
    <source>
        <dbReference type="ARBA" id="ARBA00022989"/>
    </source>
</evidence>
<evidence type="ECO:0000256" key="4">
    <source>
        <dbReference type="ARBA" id="ARBA00022692"/>
    </source>
</evidence>
<proteinExistence type="inferred from homology"/>
<evidence type="ECO:0000256" key="7">
    <source>
        <dbReference type="ARBA" id="ARBA00023136"/>
    </source>
</evidence>
<dbReference type="UniPathway" id="UPA00085"/>
<comment type="similarity">
    <text evidence="10">Belongs to the PlsY family.</text>
</comment>
<dbReference type="SMART" id="SM01207">
    <property type="entry name" value="G3P_acyltransf"/>
    <property type="match status" value="1"/>
</dbReference>
<reference evidence="11 12" key="1">
    <citation type="submission" date="2019-03" db="EMBL/GenBank/DDBJ databases">
        <title>Nitrincola sp. nov. isolated from an Indian soda lake.</title>
        <authorList>
            <person name="Joshi A."/>
            <person name="Thite S.V."/>
            <person name="Joseph N."/>
            <person name="Dhotre D."/>
            <person name="Moorthy M."/>
            <person name="Shouche Y.S."/>
        </authorList>
    </citation>
    <scope>NUCLEOTIDE SEQUENCE [LARGE SCALE GENOMIC DNA]</scope>
    <source>
        <strain evidence="11 12">MEB193</strain>
    </source>
</reference>
<dbReference type="GO" id="GO:0043772">
    <property type="term" value="F:acyl-phosphate glycerol-3-phosphate acyltransferase activity"/>
    <property type="evidence" value="ECO:0007669"/>
    <property type="project" value="UniProtKB-UniRule"/>
</dbReference>
<dbReference type="PANTHER" id="PTHR30309:SF0">
    <property type="entry name" value="GLYCEROL-3-PHOSPHATE ACYLTRANSFERASE-RELATED"/>
    <property type="match status" value="1"/>
</dbReference>
<keyword evidence="1 10" id="KW-1003">Cell membrane</keyword>
<dbReference type="EMBL" id="SMRS01000013">
    <property type="protein sequence ID" value="KAA0873560.1"/>
    <property type="molecule type" value="Genomic_DNA"/>
</dbReference>
<sequence length="195" mass="20850">MLNNSLTEPALIGLAYLLGSIPTALWVCHSMGIPDPRQQGSKNPGASNVLRIGNRRAALFTLLGDISKGALAVSLVLWTQPSATLVTLSVLAAFLGHLYPLFGAYRGGKGVAIFLGCTLCLSPALLLVQLLIWASVFALTRIASLASVALALSTPLAAWYLAPEWLSLVSLIGLLLIARHRDNLVSLWRGQEHRF</sequence>
<evidence type="ECO:0000256" key="9">
    <source>
        <dbReference type="ARBA" id="ARBA00023264"/>
    </source>
</evidence>